<dbReference type="EMBL" id="JTDE01021786">
    <property type="protein sequence ID" value="KAF7232469.1"/>
    <property type="molecule type" value="Genomic_DNA"/>
</dbReference>
<evidence type="ECO:0000256" key="12">
    <source>
        <dbReference type="ARBA" id="ARBA00041500"/>
    </source>
</evidence>
<dbReference type="PROSITE" id="PS00107">
    <property type="entry name" value="PROTEIN_KINASE_ATP"/>
    <property type="match status" value="1"/>
</dbReference>
<dbReference type="OrthoDB" id="341578at2759"/>
<dbReference type="GO" id="GO:0004694">
    <property type="term" value="F:eukaryotic translation initiation factor 2alpha kinase activity"/>
    <property type="evidence" value="ECO:0007669"/>
    <property type="project" value="TreeGrafter"/>
</dbReference>
<dbReference type="GO" id="GO:0034976">
    <property type="term" value="P:response to endoplasmic reticulum stress"/>
    <property type="evidence" value="ECO:0007669"/>
    <property type="project" value="UniProtKB-ARBA"/>
</dbReference>
<name>A0A8S9Y972_9TREM</name>
<protein>
    <recommendedName>
        <fullName evidence="12">PRKR-like endoplasmic reticulum kinase</fullName>
    </recommendedName>
</protein>
<dbReference type="Proteomes" id="UP000822476">
    <property type="component" value="Unassembled WGS sequence"/>
</dbReference>
<evidence type="ECO:0000256" key="6">
    <source>
        <dbReference type="ARBA" id="ARBA00022840"/>
    </source>
</evidence>
<comment type="subcellular location">
    <subcellularLocation>
        <location evidence="1">Endoplasmic reticulum membrane</location>
        <topology evidence="1">Single-pass type I membrane protein</topology>
    </subcellularLocation>
</comment>
<dbReference type="InterPro" id="IPR050339">
    <property type="entry name" value="CC_SR_Kinase"/>
</dbReference>
<dbReference type="InterPro" id="IPR018391">
    <property type="entry name" value="PQQ_b-propeller_rpt"/>
</dbReference>
<evidence type="ECO:0000256" key="10">
    <source>
        <dbReference type="ARBA" id="ARBA00023230"/>
    </source>
</evidence>
<keyword evidence="5" id="KW-0256">Endoplasmic reticulum</keyword>
<evidence type="ECO:0000259" key="16">
    <source>
        <dbReference type="PROSITE" id="PS50011"/>
    </source>
</evidence>
<keyword evidence="10" id="KW-0834">Unfolded protein response</keyword>
<proteinExistence type="inferred from homology"/>
<evidence type="ECO:0000256" key="4">
    <source>
        <dbReference type="ARBA" id="ARBA00022777"/>
    </source>
</evidence>
<evidence type="ECO:0000256" key="3">
    <source>
        <dbReference type="ARBA" id="ARBA00022741"/>
    </source>
</evidence>
<evidence type="ECO:0000256" key="2">
    <source>
        <dbReference type="ARBA" id="ARBA00022679"/>
    </source>
</evidence>
<dbReference type="PROSITE" id="PS50011">
    <property type="entry name" value="PROTEIN_KINASE_DOM"/>
    <property type="match status" value="1"/>
</dbReference>
<feature type="compositionally biased region" description="Low complexity" evidence="14">
    <location>
        <begin position="802"/>
        <end position="813"/>
    </location>
</feature>
<reference evidence="17" key="1">
    <citation type="submission" date="2019-07" db="EMBL/GenBank/DDBJ databases">
        <title>Annotation for the trematode Paragonimus miyazaki's.</title>
        <authorList>
            <person name="Choi Y.-J."/>
        </authorList>
    </citation>
    <scope>NUCLEOTIDE SEQUENCE</scope>
    <source>
        <strain evidence="17">Japan</strain>
    </source>
</reference>
<dbReference type="GO" id="GO:0005524">
    <property type="term" value="F:ATP binding"/>
    <property type="evidence" value="ECO:0007669"/>
    <property type="project" value="UniProtKB-UniRule"/>
</dbReference>
<dbReference type="Gene3D" id="1.10.510.10">
    <property type="entry name" value="Transferase(Phosphotransferase) domain 1"/>
    <property type="match status" value="1"/>
</dbReference>
<dbReference type="Gene3D" id="3.30.200.20">
    <property type="entry name" value="Phosphorylase Kinase, domain 1"/>
    <property type="match status" value="1"/>
</dbReference>
<keyword evidence="4" id="KW-0418">Kinase</keyword>
<feature type="region of interest" description="Disordered" evidence="14">
    <location>
        <begin position="791"/>
        <end position="814"/>
    </location>
</feature>
<dbReference type="SUPFAM" id="SSF56112">
    <property type="entry name" value="Protein kinase-like (PK-like)"/>
    <property type="match status" value="1"/>
</dbReference>
<evidence type="ECO:0000256" key="7">
    <source>
        <dbReference type="ARBA" id="ARBA00022845"/>
    </source>
</evidence>
<evidence type="ECO:0000256" key="14">
    <source>
        <dbReference type="SAM" id="MobiDB-lite"/>
    </source>
</evidence>
<dbReference type="CDD" id="cd13996">
    <property type="entry name" value="STKc_EIF2AK"/>
    <property type="match status" value="1"/>
</dbReference>
<dbReference type="SUPFAM" id="SSF50998">
    <property type="entry name" value="Quinoprotein alcohol dehydrogenase-like"/>
    <property type="match status" value="1"/>
</dbReference>
<evidence type="ECO:0000256" key="9">
    <source>
        <dbReference type="ARBA" id="ARBA00023180"/>
    </source>
</evidence>
<feature type="domain" description="Protein kinase" evidence="16">
    <location>
        <begin position="627"/>
        <end position="1073"/>
    </location>
</feature>
<feature type="binding site" evidence="13">
    <location>
        <position position="656"/>
    </location>
    <ligand>
        <name>ATP</name>
        <dbReference type="ChEBI" id="CHEBI:30616"/>
    </ligand>
</feature>
<evidence type="ECO:0000256" key="5">
    <source>
        <dbReference type="ARBA" id="ARBA00022824"/>
    </source>
</evidence>
<dbReference type="PROSITE" id="PS51257">
    <property type="entry name" value="PROKAR_LIPOPROTEIN"/>
    <property type="match status" value="1"/>
</dbReference>
<dbReference type="GO" id="GO:0005634">
    <property type="term" value="C:nucleus"/>
    <property type="evidence" value="ECO:0007669"/>
    <property type="project" value="TreeGrafter"/>
</dbReference>
<dbReference type="InterPro" id="IPR015943">
    <property type="entry name" value="WD40/YVTN_repeat-like_dom_sf"/>
</dbReference>
<dbReference type="InterPro" id="IPR011009">
    <property type="entry name" value="Kinase-like_dom_sf"/>
</dbReference>
<sequence>MKIILFLLLCSSCVLSCFVFTSCCCSLDKVLIVNTVDGTFVGVNVSTGKEIWKILGPSLISQSLSDLRLVTETQDFSLVPSLDGQLYLLRRSISDPRKRDVSLKALPLTVDHLFSSHFMLTDDSVLTGGKDTSLFAFDPKTGEVKYNCSREGCFGSSTSEASVDAKREPKVLVYRRNHIVRAVHVPTGSERWNLSIRNNDLCLIHDSLPESTTLIRREAPACEPPFQSTQDSKPLDTSAHEESQFGNLEVKFSLDEHLVHARTMSPFSQHLWSYELPSRMAKSWLYTSYSKTLEPIRLFSHDVNAHWFIDLIVSHRSNVVQPPKEPSRKKTLSDFLQLPGRSRWEQLKSSSARRGPACPSRDRLVYLGTLDGQLYVQLEDGFDCPSPTHINLPKVPVLPPRDPDAALPEDAFESSAQSMVGYYRAPFTAHPTDSMCHQPFLVDSFQTSNEDGQTGLIPWSPKDDANQLHCETVETDYVNKATIEPNNGEKTDGFSYWVLGSASDLFMLLLRADEISDQRARETESLVRLSLLQKYGHVLNITLLVLLLCMVDRRFRVPLESMVESQLTVTAIPPRLPLPCPRCSTSSDSACDLKEDHSGSCSPHNSSSTSCGIQSTPEFFSVYENEFKFVRCLGRGGYGRVFEVENRFDGCRYAIKRIQIKGKVEGKTKFLREVKALATLDHPGIVRYHRAWSESPPPGWQESRDRLLWDQSAEDTGADFTSVEHSSMLSSAGDQLCVHRATGSSHDLLLSNPLQCNGINGDTDFSEPSVSFDPHGLRNDESLIVFERDGDGRSSPVLSCPSQSTRSSLQLTSDKGTSIPSTDLLQISYLYIQMQLCSSVSLRDWLSERNQSTLRPARPELYEMFRQIVDAVAYLHEHALMHRDLKPSNILFDLNKRLKLADFGLVTSTASDEGDKLPVEVTLNTGDCPAHLDKSDRQITIPTIYASAKGSNDSGNVGTSSSSKIHNFFRLKHTQRHTNHVGTDLYMSPEQERGEAYNHKVDIFSLGLIFLELLTPFSTNMERVQTLLNAKIRRLPVDFTINHPAESTFILCLLDPVPSNRLSAPQILSAPLLSQTIPVN</sequence>
<keyword evidence="2" id="KW-0808">Transferase</keyword>
<dbReference type="InterPro" id="IPR000719">
    <property type="entry name" value="Prot_kinase_dom"/>
</dbReference>
<keyword evidence="9" id="KW-0325">Glycoprotein</keyword>
<dbReference type="Gene3D" id="2.130.10.10">
    <property type="entry name" value="YVTN repeat-like/Quinoprotein amine dehydrogenase"/>
    <property type="match status" value="1"/>
</dbReference>
<keyword evidence="6 13" id="KW-0067">ATP-binding</keyword>
<dbReference type="PANTHER" id="PTHR11042">
    <property type="entry name" value="EUKARYOTIC TRANSLATION INITIATION FACTOR 2-ALPHA KINASE EIF2-ALPHA KINASE -RELATED"/>
    <property type="match status" value="1"/>
</dbReference>
<comment type="caution">
    <text evidence="17">The sequence shown here is derived from an EMBL/GenBank/DDBJ whole genome shotgun (WGS) entry which is preliminary data.</text>
</comment>
<dbReference type="PANTHER" id="PTHR11042:SF91">
    <property type="entry name" value="EUKARYOTIC TRANSLATION INITIATION FACTOR 2-ALPHA KINASE"/>
    <property type="match status" value="1"/>
</dbReference>
<organism evidence="17 18">
    <name type="scientific">Paragonimus skrjabini miyazakii</name>
    <dbReference type="NCBI Taxonomy" id="59628"/>
    <lineage>
        <taxon>Eukaryota</taxon>
        <taxon>Metazoa</taxon>
        <taxon>Spiralia</taxon>
        <taxon>Lophotrochozoa</taxon>
        <taxon>Platyhelminthes</taxon>
        <taxon>Trematoda</taxon>
        <taxon>Digenea</taxon>
        <taxon>Plagiorchiida</taxon>
        <taxon>Troglotremata</taxon>
        <taxon>Troglotrematidae</taxon>
        <taxon>Paragonimus</taxon>
    </lineage>
</organism>
<dbReference type="InterPro" id="IPR011047">
    <property type="entry name" value="Quinoprotein_ADH-like_sf"/>
</dbReference>
<dbReference type="InterPro" id="IPR017441">
    <property type="entry name" value="Protein_kinase_ATP_BS"/>
</dbReference>
<evidence type="ECO:0000256" key="8">
    <source>
        <dbReference type="ARBA" id="ARBA00023016"/>
    </source>
</evidence>
<dbReference type="PROSITE" id="PS00108">
    <property type="entry name" value="PROTEIN_KINASE_ST"/>
    <property type="match status" value="1"/>
</dbReference>
<keyword evidence="8" id="KW-0346">Stress response</keyword>
<dbReference type="SMART" id="SM00220">
    <property type="entry name" value="S_TKc"/>
    <property type="match status" value="1"/>
</dbReference>
<keyword evidence="3 13" id="KW-0547">Nucleotide-binding</keyword>
<dbReference type="Pfam" id="PF00069">
    <property type="entry name" value="Pkinase"/>
    <property type="match status" value="3"/>
</dbReference>
<feature type="chain" id="PRO_5035734741" description="PRKR-like endoplasmic reticulum kinase" evidence="15">
    <location>
        <begin position="17"/>
        <end position="1080"/>
    </location>
</feature>
<dbReference type="GO" id="GO:0005789">
    <property type="term" value="C:endoplasmic reticulum membrane"/>
    <property type="evidence" value="ECO:0007669"/>
    <property type="project" value="UniProtKB-SubCell"/>
</dbReference>
<keyword evidence="18" id="KW-1185">Reference proteome</keyword>
<evidence type="ECO:0000256" key="1">
    <source>
        <dbReference type="ARBA" id="ARBA00004115"/>
    </source>
</evidence>
<evidence type="ECO:0000313" key="17">
    <source>
        <dbReference type="EMBL" id="KAF7232469.1"/>
    </source>
</evidence>
<evidence type="ECO:0000313" key="18">
    <source>
        <dbReference type="Proteomes" id="UP000822476"/>
    </source>
</evidence>
<keyword evidence="15" id="KW-0732">Signal</keyword>
<comment type="similarity">
    <text evidence="11">Belongs to the protein kinase superfamily. Ser/Thr protein kinase family. GCN2 subfamily.</text>
</comment>
<dbReference type="SMART" id="SM00564">
    <property type="entry name" value="PQQ"/>
    <property type="match status" value="2"/>
</dbReference>
<evidence type="ECO:0000256" key="15">
    <source>
        <dbReference type="SAM" id="SignalP"/>
    </source>
</evidence>
<evidence type="ECO:0000256" key="11">
    <source>
        <dbReference type="ARBA" id="ARBA00037982"/>
    </source>
</evidence>
<dbReference type="GO" id="GO:0006986">
    <property type="term" value="P:response to unfolded protein"/>
    <property type="evidence" value="ECO:0007669"/>
    <property type="project" value="UniProtKB-KW"/>
</dbReference>
<gene>
    <name evidence="17" type="ORF">EG68_09478</name>
</gene>
<dbReference type="AlphaFoldDB" id="A0A8S9Y972"/>
<dbReference type="InterPro" id="IPR008271">
    <property type="entry name" value="Ser/Thr_kinase_AS"/>
</dbReference>
<evidence type="ECO:0000256" key="13">
    <source>
        <dbReference type="PROSITE-ProRule" id="PRU10141"/>
    </source>
</evidence>
<accession>A0A8S9Y972</accession>
<keyword evidence="7" id="KW-0810">Translation regulation</keyword>
<feature type="signal peptide" evidence="15">
    <location>
        <begin position="1"/>
        <end position="16"/>
    </location>
</feature>